<organism evidence="3 4">
    <name type="scientific">Nocardioides guangzhouensis</name>
    <dbReference type="NCBI Taxonomy" id="2497878"/>
    <lineage>
        <taxon>Bacteria</taxon>
        <taxon>Bacillati</taxon>
        <taxon>Actinomycetota</taxon>
        <taxon>Actinomycetes</taxon>
        <taxon>Propionibacteriales</taxon>
        <taxon>Nocardioidaceae</taxon>
        <taxon>Nocardioides</taxon>
    </lineage>
</organism>
<dbReference type="OrthoDB" id="3763309at2"/>
<protein>
    <submittedName>
        <fullName evidence="3">Uncharacterized protein</fullName>
    </submittedName>
</protein>
<dbReference type="Proteomes" id="UP000295198">
    <property type="component" value="Unassembled WGS sequence"/>
</dbReference>
<dbReference type="AlphaFoldDB" id="A0A4Q4ZF29"/>
<sequence>MQHGGTGTDDHETDWHDLIDRSFGDGPRHVRLDDRIVAGRRALARRRAASVAGAAAVVAVVAAGTWAVSGGPSSSALPEPAPATRSASAAPTPTTDATADDPADGPRPLTRQERKELWEGGAHAAYDAWGRLTIKKGWTIHQRIPNPMGYDLPAKSVGLEVTNGGSAEWVLVTHEENGGGASWVPAGGGFGTLQAWVDDQVAINSGNRSTPAPGSDVVTMTDDGRLVGSKGAEVLQQVANPDVPGFAEPGDLTAAAKVRDGDQVWFVLARRVAGESDLYPVPAQVLQPGPTMEAFLQRCRERYADGEGLR</sequence>
<feature type="compositionally biased region" description="Basic and acidic residues" evidence="1">
    <location>
        <begin position="8"/>
        <end position="26"/>
    </location>
</feature>
<dbReference type="RefSeq" id="WP_134716159.1">
    <property type="nucleotide sequence ID" value="NZ_SDKM01000010.1"/>
</dbReference>
<evidence type="ECO:0000313" key="3">
    <source>
        <dbReference type="EMBL" id="RYP86687.1"/>
    </source>
</evidence>
<feature type="region of interest" description="Disordered" evidence="1">
    <location>
        <begin position="69"/>
        <end position="109"/>
    </location>
</feature>
<keyword evidence="2" id="KW-0812">Transmembrane</keyword>
<evidence type="ECO:0000256" key="1">
    <source>
        <dbReference type="SAM" id="MobiDB-lite"/>
    </source>
</evidence>
<comment type="caution">
    <text evidence="3">The sequence shown here is derived from an EMBL/GenBank/DDBJ whole genome shotgun (WGS) entry which is preliminary data.</text>
</comment>
<feature type="transmembrane region" description="Helical" evidence="2">
    <location>
        <begin position="48"/>
        <end position="68"/>
    </location>
</feature>
<accession>A0A4Q4ZF29</accession>
<feature type="compositionally biased region" description="Low complexity" evidence="1">
    <location>
        <begin position="69"/>
        <end position="97"/>
    </location>
</feature>
<keyword evidence="2" id="KW-0472">Membrane</keyword>
<keyword evidence="4" id="KW-1185">Reference proteome</keyword>
<feature type="region of interest" description="Disordered" evidence="1">
    <location>
        <begin position="1"/>
        <end position="26"/>
    </location>
</feature>
<dbReference type="EMBL" id="SDKM01000010">
    <property type="protein sequence ID" value="RYP86687.1"/>
    <property type="molecule type" value="Genomic_DNA"/>
</dbReference>
<reference evidence="3 4" key="1">
    <citation type="submission" date="2019-01" db="EMBL/GenBank/DDBJ databases">
        <title>Nocardioides guangzhouensis sp. nov., an actinobacterium isolated from soil.</title>
        <authorList>
            <person name="Fu Y."/>
            <person name="Cai Y."/>
            <person name="Lin Z."/>
            <person name="Chen P."/>
        </authorList>
    </citation>
    <scope>NUCLEOTIDE SEQUENCE [LARGE SCALE GENOMIC DNA]</scope>
    <source>
        <strain evidence="3 4">130</strain>
    </source>
</reference>
<gene>
    <name evidence="3" type="ORF">EKO23_08455</name>
</gene>
<keyword evidence="2" id="KW-1133">Transmembrane helix</keyword>
<proteinExistence type="predicted"/>
<evidence type="ECO:0000313" key="4">
    <source>
        <dbReference type="Proteomes" id="UP000295198"/>
    </source>
</evidence>
<evidence type="ECO:0000256" key="2">
    <source>
        <dbReference type="SAM" id="Phobius"/>
    </source>
</evidence>
<name>A0A4Q4ZF29_9ACTN</name>